<gene>
    <name evidence="2" type="ORF">FIBSPDRAFT_904798</name>
</gene>
<dbReference type="Pfam" id="PF18759">
    <property type="entry name" value="Plavaka"/>
    <property type="match status" value="1"/>
</dbReference>
<protein>
    <submittedName>
        <fullName evidence="2">Uncharacterized protein</fullName>
    </submittedName>
</protein>
<proteinExistence type="predicted"/>
<dbReference type="Proteomes" id="UP000076532">
    <property type="component" value="Unassembled WGS sequence"/>
</dbReference>
<feature type="compositionally biased region" description="Basic and acidic residues" evidence="1">
    <location>
        <begin position="785"/>
        <end position="794"/>
    </location>
</feature>
<dbReference type="STRING" id="436010.A0A167U9P2"/>
<feature type="compositionally biased region" description="Polar residues" evidence="1">
    <location>
        <begin position="751"/>
        <end position="768"/>
    </location>
</feature>
<dbReference type="EMBL" id="KV418012">
    <property type="protein sequence ID" value="KZP03728.1"/>
    <property type="molecule type" value="Genomic_DNA"/>
</dbReference>
<feature type="compositionally biased region" description="Low complexity" evidence="1">
    <location>
        <begin position="810"/>
        <end position="819"/>
    </location>
</feature>
<evidence type="ECO:0000313" key="2">
    <source>
        <dbReference type="EMBL" id="KZP03728.1"/>
    </source>
</evidence>
<dbReference type="OrthoDB" id="2418900at2759"/>
<evidence type="ECO:0000313" key="3">
    <source>
        <dbReference type="Proteomes" id="UP000076532"/>
    </source>
</evidence>
<keyword evidence="3" id="KW-1185">Reference proteome</keyword>
<name>A0A167U9P2_9AGAM</name>
<feature type="region of interest" description="Disordered" evidence="1">
    <location>
        <begin position="749"/>
        <end position="845"/>
    </location>
</feature>
<evidence type="ECO:0000256" key="1">
    <source>
        <dbReference type="SAM" id="MobiDB-lite"/>
    </source>
</evidence>
<reference evidence="2 3" key="1">
    <citation type="journal article" date="2016" name="Mol. Biol. Evol.">
        <title>Comparative Genomics of Early-Diverging Mushroom-Forming Fungi Provides Insights into the Origins of Lignocellulose Decay Capabilities.</title>
        <authorList>
            <person name="Nagy L.G."/>
            <person name="Riley R."/>
            <person name="Tritt A."/>
            <person name="Adam C."/>
            <person name="Daum C."/>
            <person name="Floudas D."/>
            <person name="Sun H."/>
            <person name="Yadav J.S."/>
            <person name="Pangilinan J."/>
            <person name="Larsson K.H."/>
            <person name="Matsuura K."/>
            <person name="Barry K."/>
            <person name="Labutti K."/>
            <person name="Kuo R."/>
            <person name="Ohm R.A."/>
            <person name="Bhattacharya S.S."/>
            <person name="Shirouzu T."/>
            <person name="Yoshinaga Y."/>
            <person name="Martin F.M."/>
            <person name="Grigoriev I.V."/>
            <person name="Hibbett D.S."/>
        </authorList>
    </citation>
    <scope>NUCLEOTIDE SEQUENCE [LARGE SCALE GENOMIC DNA]</scope>
    <source>
        <strain evidence="2 3">CBS 109695</strain>
    </source>
</reference>
<organism evidence="2 3">
    <name type="scientific">Athelia psychrophila</name>
    <dbReference type="NCBI Taxonomy" id="1759441"/>
    <lineage>
        <taxon>Eukaryota</taxon>
        <taxon>Fungi</taxon>
        <taxon>Dikarya</taxon>
        <taxon>Basidiomycota</taxon>
        <taxon>Agaricomycotina</taxon>
        <taxon>Agaricomycetes</taxon>
        <taxon>Agaricomycetidae</taxon>
        <taxon>Atheliales</taxon>
        <taxon>Atheliaceae</taxon>
        <taxon>Athelia</taxon>
    </lineage>
</organism>
<dbReference type="AlphaFoldDB" id="A0A167U9P2"/>
<feature type="compositionally biased region" description="Acidic residues" evidence="1">
    <location>
        <begin position="821"/>
        <end position="839"/>
    </location>
</feature>
<dbReference type="InterPro" id="IPR041078">
    <property type="entry name" value="Plavaka"/>
</dbReference>
<sequence>MEEVDPAPPTVIKEKLANTGDDQHFHYQPYKLYWEPLPDMETPIRVQGELYTLPAFVEAHNTLQEAPGEPGCSLPRVIAALMFDSDATHLTTSGDAKLWPCYLWFGNKSKYRRSKPTHHLCNHVAYFQTLPDSFKDFAAEHCGPCSPSKKLFTHCRHEALHAQWEILLDDDFVGAYQHGIVMEYCFGTPEDMQRRTELARVDDEEKQRRVKTARDYILKKNLAISSKYNAFSKRLAPLGLGFNIYLALVVDLMHEFELGVWESLFLHILRILEAHAKKSGTNVTDLLDTRYRQVPSFGRDTIRRFSSNVSELKCLAARDYEDLLQCAIPVLDGLLPEPYNTEILTLVFICSHWHALAKLRMHTDCTLKLLDSETEHLGTSLRSFAANTCKAFNTQELAHSHSTEGGELEHRTPKTWYVRTSDKEFVKQMTGIERCEARIHRIREKLYSKGKKPADVPSIQDPNAHHHIGMSQDNHVDIGSFLRDNAGDPAIKVQLQAVCPNYCPSPDDTFAQDFWLKLKANLLPRILDLLKAAPDFDASGLPAHEECDADRVIAFKEPRIYQHQILHVNYTSYNVRRLQDIINARSSHNNIMVLSNSDDDTSPHFRYGRLLGTYHVKAIHLGPGLQNHDSHRMEFLWVWWYDQVGQAGTGWDHRRLDRVRFAPMNDDDTFGIVDPSIVLRGCHIIPWFTLGPKYLDPLQGLSHLANDSMDWTEYYVNRFVDRDMVMCYHFGLGVGHVYSHQSVSIHLPTPQVASSSSENRTTGNTDAGSSLHLATRASGSATKLDVTESVRVESQDSGNEDSDFEDFKSDISGGSSNESDGGGDLDSDFDNADLEELAAEEMYYN</sequence>
<accession>A0A167U9P2</accession>